<dbReference type="InterPro" id="IPR003795">
    <property type="entry name" value="DUF192"/>
</dbReference>
<gene>
    <name evidence="2" type="ORF">ABDJ38_11270</name>
</gene>
<accession>A0ABV0CXZ5</accession>
<organism evidence="2 3">
    <name type="scientific">Aurantiacibacter flavus</name>
    <dbReference type="NCBI Taxonomy" id="3145232"/>
    <lineage>
        <taxon>Bacteria</taxon>
        <taxon>Pseudomonadati</taxon>
        <taxon>Pseudomonadota</taxon>
        <taxon>Alphaproteobacteria</taxon>
        <taxon>Sphingomonadales</taxon>
        <taxon>Erythrobacteraceae</taxon>
        <taxon>Aurantiacibacter</taxon>
    </lineage>
</organism>
<keyword evidence="3" id="KW-1185">Reference proteome</keyword>
<evidence type="ECO:0000313" key="3">
    <source>
        <dbReference type="Proteomes" id="UP001484535"/>
    </source>
</evidence>
<name>A0ABV0CXZ5_9SPHN</name>
<feature type="signal peptide" evidence="1">
    <location>
        <begin position="1"/>
        <end position="22"/>
    </location>
</feature>
<dbReference type="RefSeq" id="WP_346785193.1">
    <property type="nucleotide sequence ID" value="NZ_JBDLBR010000003.1"/>
</dbReference>
<reference evidence="2 3" key="1">
    <citation type="submission" date="2024-05" db="EMBL/GenBank/DDBJ databases">
        <authorList>
            <person name="Park S."/>
        </authorList>
    </citation>
    <scope>NUCLEOTIDE SEQUENCE [LARGE SCALE GENOMIC DNA]</scope>
    <source>
        <strain evidence="2 3">DGU5</strain>
    </source>
</reference>
<dbReference type="PANTHER" id="PTHR37953:SF1">
    <property type="entry name" value="UPF0127 PROTEIN MJ1496"/>
    <property type="match status" value="1"/>
</dbReference>
<dbReference type="InterPro" id="IPR038695">
    <property type="entry name" value="Saro_0823-like_sf"/>
</dbReference>
<evidence type="ECO:0000313" key="2">
    <source>
        <dbReference type="EMBL" id="MEN7537754.1"/>
    </source>
</evidence>
<dbReference type="EMBL" id="JBDLBR010000003">
    <property type="protein sequence ID" value="MEN7537754.1"/>
    <property type="molecule type" value="Genomic_DNA"/>
</dbReference>
<evidence type="ECO:0000256" key="1">
    <source>
        <dbReference type="SAM" id="SignalP"/>
    </source>
</evidence>
<dbReference type="PANTHER" id="PTHR37953">
    <property type="entry name" value="UPF0127 PROTEIN MJ1496"/>
    <property type="match status" value="1"/>
</dbReference>
<proteinExistence type="predicted"/>
<feature type="chain" id="PRO_5046867891" evidence="1">
    <location>
        <begin position="23"/>
        <end position="163"/>
    </location>
</feature>
<dbReference type="PROSITE" id="PS51257">
    <property type="entry name" value="PROKAR_LIPOPROTEIN"/>
    <property type="match status" value="1"/>
</dbReference>
<dbReference type="Pfam" id="PF02643">
    <property type="entry name" value="DUF192"/>
    <property type="match status" value="1"/>
</dbReference>
<keyword evidence="1" id="KW-0732">Signal</keyword>
<dbReference type="Proteomes" id="UP001484535">
    <property type="component" value="Unassembled WGS sequence"/>
</dbReference>
<comment type="caution">
    <text evidence="2">The sequence shown here is derived from an EMBL/GenBank/DDBJ whole genome shotgun (WGS) entry which is preliminary data.</text>
</comment>
<dbReference type="Gene3D" id="2.60.120.1140">
    <property type="entry name" value="Protein of unknown function DUF192"/>
    <property type="match status" value="1"/>
</dbReference>
<sequence length="163" mass="16838">MAKALAAGLGAMALAACSPSGATESAPASAAAPQVHPESGLAVIPLTVTTSDGTRHEFRVEVAATGAEQARGLMFRTEMGADEGMIFPREENPRESSFWMRNTVIPLDIIFIGPDRRILNVAANAVPYSEAPIPSAGPAGAVLELNGGRAAELGIKAGDKVDW</sequence>
<protein>
    <submittedName>
        <fullName evidence="2">DUF192 domain-containing protein</fullName>
    </submittedName>
</protein>